<evidence type="ECO:0008006" key="4">
    <source>
        <dbReference type="Google" id="ProtNLM"/>
    </source>
</evidence>
<accession>A0ABS4BTY8</accession>
<feature type="signal peptide" evidence="1">
    <location>
        <begin position="1"/>
        <end position="29"/>
    </location>
</feature>
<organism evidence="2 3">
    <name type="scientific">Mariniflexile gromovii</name>
    <dbReference type="NCBI Taxonomy" id="362523"/>
    <lineage>
        <taxon>Bacteria</taxon>
        <taxon>Pseudomonadati</taxon>
        <taxon>Bacteroidota</taxon>
        <taxon>Flavobacteriia</taxon>
        <taxon>Flavobacteriales</taxon>
        <taxon>Flavobacteriaceae</taxon>
        <taxon>Mariniflexile</taxon>
    </lineage>
</organism>
<dbReference type="SUPFAM" id="SSF75005">
    <property type="entry name" value="Arabinanase/levansucrase/invertase"/>
    <property type="match status" value="1"/>
</dbReference>
<name>A0ABS4BTY8_9FLAO</name>
<evidence type="ECO:0000313" key="3">
    <source>
        <dbReference type="Proteomes" id="UP000670776"/>
    </source>
</evidence>
<keyword evidence="1" id="KW-0732">Signal</keyword>
<dbReference type="PROSITE" id="PS51257">
    <property type="entry name" value="PROKAR_LIPOPROTEIN"/>
    <property type="match status" value="1"/>
</dbReference>
<sequence>MQIRNTYFNTICKFSCFFILIGATSCVSASKMLVDDNYSFVRSDNNPIIYPDMEGLEGDLGKNINGPSVIKVPNWVENPLGTYYMYFADHHGKFIRLAYANSPIGPWTVYKPGVLHIDNTAAKGHIASPDIIMDEATKTIRMYFHGYNQDKSGQKTFVSTSKDGLNFTASETILGPSYFRVFKYESDYYALVSGTFYRSKDGMTPFEKGATILPKARHTAVTLSGDNLIVFYSQKGDAPERILKCEVNLSEGTWKDWKAGDQTEVLKPEKDYEGVNLPIQESVKGFSKVPMHELRDPAIFIDKNEVYLYYSIAGEFGIAVAKLKKIK</sequence>
<dbReference type="EMBL" id="JAGJCB010000007">
    <property type="protein sequence ID" value="MBP0904051.1"/>
    <property type="molecule type" value="Genomic_DNA"/>
</dbReference>
<feature type="chain" id="PRO_5045172153" description="Glycosyl hydrolase family 43" evidence="1">
    <location>
        <begin position="30"/>
        <end position="327"/>
    </location>
</feature>
<dbReference type="Gene3D" id="2.115.10.20">
    <property type="entry name" value="Glycosyl hydrolase domain, family 43"/>
    <property type="match status" value="1"/>
</dbReference>
<gene>
    <name evidence="2" type="ORF">J8H85_09440</name>
</gene>
<comment type="caution">
    <text evidence="2">The sequence shown here is derived from an EMBL/GenBank/DDBJ whole genome shotgun (WGS) entry which is preliminary data.</text>
</comment>
<reference evidence="2 3" key="1">
    <citation type="submission" date="2021-04" db="EMBL/GenBank/DDBJ databases">
        <title>Mariniflexile gromovii gen. nov., sp. nov., a gliding bacterium isolated from the sea urchin Strongylocentrotus intermedius.</title>
        <authorList>
            <person name="Ko S."/>
            <person name="Le V."/>
            <person name="Ahn C.-Y."/>
            <person name="Oh H.-M."/>
        </authorList>
    </citation>
    <scope>NUCLEOTIDE SEQUENCE [LARGE SCALE GENOMIC DNA]</scope>
    <source>
        <strain evidence="2 3">KCTC 12570</strain>
    </source>
</reference>
<evidence type="ECO:0000313" key="2">
    <source>
        <dbReference type="EMBL" id="MBP0904051.1"/>
    </source>
</evidence>
<dbReference type="Proteomes" id="UP000670776">
    <property type="component" value="Unassembled WGS sequence"/>
</dbReference>
<evidence type="ECO:0000256" key="1">
    <source>
        <dbReference type="SAM" id="SignalP"/>
    </source>
</evidence>
<dbReference type="RefSeq" id="WP_209654949.1">
    <property type="nucleotide sequence ID" value="NZ_JAGJCB010000007.1"/>
</dbReference>
<keyword evidence="3" id="KW-1185">Reference proteome</keyword>
<dbReference type="InterPro" id="IPR023296">
    <property type="entry name" value="Glyco_hydro_beta-prop_sf"/>
</dbReference>
<protein>
    <recommendedName>
        <fullName evidence="4">Glycosyl hydrolase family 43</fullName>
    </recommendedName>
</protein>
<proteinExistence type="predicted"/>